<evidence type="ECO:0000313" key="3">
    <source>
        <dbReference type="Proteomes" id="UP001054811"/>
    </source>
</evidence>
<accession>A0ABY5NKI8</accession>
<evidence type="ECO:0000259" key="1">
    <source>
        <dbReference type="Pfam" id="PF20240"/>
    </source>
</evidence>
<sequence>MAWFWVPEWDLPPGAASTQEVLAYPAANLVVSPDDVRLWGAATRRTERVLTGTAWAVGALLGRRRWRPSLRSPCAWSTAPSRSRLRNWWRASAPSCRVGRPQHPLAWVPG</sequence>
<protein>
    <recommendedName>
        <fullName evidence="1">DUF6597 domain-containing protein</fullName>
    </recommendedName>
</protein>
<proteinExistence type="predicted"/>
<evidence type="ECO:0000313" key="2">
    <source>
        <dbReference type="EMBL" id="UUT35591.1"/>
    </source>
</evidence>
<gene>
    <name evidence="2" type="ORF">L2X98_19995</name>
</gene>
<keyword evidence="3" id="KW-1185">Reference proteome</keyword>
<reference evidence="2" key="1">
    <citation type="submission" date="2022-01" db="EMBL/GenBank/DDBJ databases">
        <title>Microbacterium eymi and Microbacterium rhizovicinus sp. nov., isolated from the rhizospheric soil of Elymus tsukushiensis, a plant native to the Dokdo Islands, Republic of Korea.</title>
        <authorList>
            <person name="Hwang Y.J."/>
        </authorList>
    </citation>
    <scope>NUCLEOTIDE SEQUENCE</scope>
    <source>
        <strain evidence="2">KUDC0405</strain>
    </source>
</reference>
<dbReference type="Proteomes" id="UP001054811">
    <property type="component" value="Chromosome"/>
</dbReference>
<dbReference type="EMBL" id="CP091139">
    <property type="protein sequence ID" value="UUT35591.1"/>
    <property type="molecule type" value="Genomic_DNA"/>
</dbReference>
<dbReference type="InterPro" id="IPR046532">
    <property type="entry name" value="DUF6597"/>
</dbReference>
<feature type="domain" description="DUF6597" evidence="1">
    <location>
        <begin position="3"/>
        <end position="59"/>
    </location>
</feature>
<dbReference type="Pfam" id="PF20240">
    <property type="entry name" value="DUF6597"/>
    <property type="match status" value="1"/>
</dbReference>
<name>A0ABY5NKI8_9MICO</name>
<organism evidence="2 3">
    <name type="scientific">Microbacterium elymi</name>
    <dbReference type="NCBI Taxonomy" id="2909587"/>
    <lineage>
        <taxon>Bacteria</taxon>
        <taxon>Bacillati</taxon>
        <taxon>Actinomycetota</taxon>
        <taxon>Actinomycetes</taxon>
        <taxon>Micrococcales</taxon>
        <taxon>Microbacteriaceae</taxon>
        <taxon>Microbacterium</taxon>
    </lineage>
</organism>
<dbReference type="RefSeq" id="WP_259612200.1">
    <property type="nucleotide sequence ID" value="NZ_CP091139.2"/>
</dbReference>